<evidence type="ECO:0000256" key="13">
    <source>
        <dbReference type="ARBA" id="ARBA00023204"/>
    </source>
</evidence>
<dbReference type="GO" id="GO:0009381">
    <property type="term" value="F:excinuclease ABC activity"/>
    <property type="evidence" value="ECO:0007669"/>
    <property type="project" value="UniProtKB-UniRule"/>
</dbReference>
<dbReference type="CDD" id="cd03271">
    <property type="entry name" value="ABC_UvrA_II"/>
    <property type="match status" value="1"/>
</dbReference>
<dbReference type="STRING" id="1692.BMAGN_0846"/>
<feature type="zinc finger region" description="C4-type" evidence="18">
    <location>
        <begin position="794"/>
        <end position="820"/>
    </location>
</feature>
<dbReference type="GO" id="GO:0008270">
    <property type="term" value="F:zinc ion binding"/>
    <property type="evidence" value="ECO:0007669"/>
    <property type="project" value="UniProtKB-UniRule"/>
</dbReference>
<evidence type="ECO:0000256" key="4">
    <source>
        <dbReference type="ARBA" id="ARBA00022737"/>
    </source>
</evidence>
<evidence type="ECO:0000256" key="14">
    <source>
        <dbReference type="ARBA" id="ARBA00023236"/>
    </source>
</evidence>
<dbReference type="Gene3D" id="1.10.8.280">
    <property type="entry name" value="ABC transporter ATPase domain-like"/>
    <property type="match status" value="1"/>
</dbReference>
<keyword evidence="11 18" id="KW-0267">Excision nuclease</keyword>
<dbReference type="Pfam" id="PF17760">
    <property type="entry name" value="UvrA_inter"/>
    <property type="match status" value="1"/>
</dbReference>
<dbReference type="Pfam" id="PF17755">
    <property type="entry name" value="UvrA_DNA-bind"/>
    <property type="match status" value="1"/>
</dbReference>
<dbReference type="HAMAP" id="MF_00205">
    <property type="entry name" value="UvrA"/>
    <property type="match status" value="1"/>
</dbReference>
<keyword evidence="4 18" id="KW-0677">Repeat</keyword>
<dbReference type="Gene3D" id="3.30.1490.20">
    <property type="entry name" value="ATP-grasp fold, A domain"/>
    <property type="match status" value="1"/>
</dbReference>
<comment type="function">
    <text evidence="18">The UvrABC repair system catalyzes the recognition and processing of DNA lesions. UvrA is an ATPase and a DNA-binding protein. A damage recognition complex composed of 2 UvrA and 2 UvrB subunits scans DNA for abnormalities. When the presence of a lesion has been verified by UvrB, the UvrA molecules dissociate.</text>
</comment>
<dbReference type="NCBIfam" id="TIGR00630">
    <property type="entry name" value="uvra"/>
    <property type="match status" value="1"/>
</dbReference>
<evidence type="ECO:0000256" key="18">
    <source>
        <dbReference type="HAMAP-Rule" id="MF_00205"/>
    </source>
</evidence>
<sequence>MAQRGSSRNGNVVIERVMTSDAFLRKEIDKAPLEERDGGLVTNLDRLPNDLKITVQGAREHNLKNVDVVFPRNRMVVCTGLSGSGKSSMAFDTLFAEGQRRYVESLSAYARQFLGRMDKPDVDFIEGLSPAVSIDQKTTNRNPRSTVGTITEIYDYLRLLFARTGIPHCPVCGALVSAQTPQHMVDTLLAQPEGTRFQILAPVVRGRKGEFADLVDLLRGDGYARAIIDGVMTRLSDPIKLVKQKKHTIEVVVDRLVMKDGVRQRLTDSVETALRLAQGVMVVDFVDHDEHEPDRRMPFSEHRACPNGHPLELDEIEPRTFSFNAPYGACPACTGIGYTMEIDPELVVPDPDKTLREGAIEPWHTNKTATEYYTRALEGLADQLHFSLDTPWKDLPEDVRHAIMYGHDFEVTVSYRNRWGRQVEYHTGFEGVIRTLQRRHEETESDQRKEYYESYMREVPCSVCHGKRLRPEVLAVTVDDKSIADVCDMPARDSLAWINNLELEGSAAAIAAEVVKEIRARLGFLNDVGLNYLTLSRAAKTLSGGEAQRIRLATQIGSGLVGVMYVLDEPSIGLHQRDNARLIDTLHHLRDLGNTLVVVEHDEDTIRNADWVIDIGPGAGAGGGEVVYSGPAKYVTRAPRSITGDYIAGRRKIKVPQTRRPIDEGKELTVVGAREHNLKNVDVSFPLGVFTCVTGVSGSGKSTLVNQILYPVLADRLNGARIVPGKHTRVEGLEHVDKVIHVDQNPIGRTPRSNPATYTGVWDKVRQLFAKTPEAQVRGYGPGRFSFNVKGGRCEACHGDGTLKIEMNFLPDVYVACEECHGKRYNRETLEVTYNGKNVADVLDMPISKAAEFFRAYPSISRYLDTLVEVGLGYITLGQPATTLSGGESQRVKLATELQRRSTGQTVYILDEPTTGLHFEDVNKLLTVLQGLVDKGNTVIVIEHNLDVVKSADWIIDLGPEGGDGGGTVVAQGTPEHVAECEESWTGTFLKTMLGGNKEAGAEGGR</sequence>
<feature type="binding site" evidence="18">
    <location>
        <begin position="695"/>
        <end position="702"/>
    </location>
    <ligand>
        <name>ATP</name>
        <dbReference type="ChEBI" id="CHEBI:30616"/>
    </ligand>
</feature>
<organism evidence="20 21">
    <name type="scientific">Bifidobacterium magnum</name>
    <dbReference type="NCBI Taxonomy" id="1692"/>
    <lineage>
        <taxon>Bacteria</taxon>
        <taxon>Bacillati</taxon>
        <taxon>Actinomycetota</taxon>
        <taxon>Actinomycetes</taxon>
        <taxon>Bifidobacteriales</taxon>
        <taxon>Bifidobacteriaceae</taxon>
        <taxon>Bifidobacterium</taxon>
    </lineage>
</organism>
<evidence type="ECO:0000256" key="15">
    <source>
        <dbReference type="ARBA" id="ARBA00038000"/>
    </source>
</evidence>
<keyword evidence="21" id="KW-1185">Reference proteome</keyword>
<feature type="domain" description="ABC transporter" evidence="19">
    <location>
        <begin position="663"/>
        <end position="991"/>
    </location>
</feature>
<evidence type="ECO:0000256" key="12">
    <source>
        <dbReference type="ARBA" id="ARBA00023125"/>
    </source>
</evidence>
<evidence type="ECO:0000256" key="10">
    <source>
        <dbReference type="ARBA" id="ARBA00022840"/>
    </source>
</evidence>
<proteinExistence type="inferred from homology"/>
<dbReference type="InterPro" id="IPR017871">
    <property type="entry name" value="ABC_transporter-like_CS"/>
</dbReference>
<keyword evidence="8 18" id="KW-0863">Zinc-finger</keyword>
<dbReference type="AlphaFoldDB" id="A0A087BA07"/>
<feature type="binding site" evidence="18">
    <location>
        <begin position="80"/>
        <end position="87"/>
    </location>
    <ligand>
        <name>ATP</name>
        <dbReference type="ChEBI" id="CHEBI:30616"/>
    </ligand>
</feature>
<comment type="caution">
    <text evidence="20">The sequence shown here is derived from an EMBL/GenBank/DDBJ whole genome shotgun (WGS) entry which is preliminary data.</text>
</comment>
<keyword evidence="6 18" id="KW-0227">DNA damage</keyword>
<dbReference type="GO" id="GO:0005524">
    <property type="term" value="F:ATP binding"/>
    <property type="evidence" value="ECO:0007669"/>
    <property type="project" value="UniProtKB-UniRule"/>
</dbReference>
<dbReference type="GO" id="GO:0009432">
    <property type="term" value="P:SOS response"/>
    <property type="evidence" value="ECO:0007669"/>
    <property type="project" value="UniProtKB-UniRule"/>
</dbReference>
<keyword evidence="14 18" id="KW-0742">SOS response</keyword>
<protein>
    <recommendedName>
        <fullName evidence="16 18">UvrABC system protein A</fullName>
        <shortName evidence="18">UvrA protein</shortName>
    </recommendedName>
    <alternativeName>
        <fullName evidence="17 18">Excinuclease ABC subunit A</fullName>
    </alternativeName>
</protein>
<evidence type="ECO:0000256" key="6">
    <source>
        <dbReference type="ARBA" id="ARBA00022763"/>
    </source>
</evidence>
<evidence type="ECO:0000256" key="11">
    <source>
        <dbReference type="ARBA" id="ARBA00022881"/>
    </source>
</evidence>
<evidence type="ECO:0000256" key="8">
    <source>
        <dbReference type="ARBA" id="ARBA00022771"/>
    </source>
</evidence>
<dbReference type="InterPro" id="IPR041102">
    <property type="entry name" value="UvrA_inter"/>
</dbReference>
<dbReference type="InterPro" id="IPR004602">
    <property type="entry name" value="UvrA"/>
</dbReference>
<dbReference type="eggNOG" id="COG0178">
    <property type="taxonomic scope" value="Bacteria"/>
</dbReference>
<evidence type="ECO:0000313" key="20">
    <source>
        <dbReference type="EMBL" id="KFI67857.1"/>
    </source>
</evidence>
<evidence type="ECO:0000256" key="17">
    <source>
        <dbReference type="ARBA" id="ARBA00042156"/>
    </source>
</evidence>
<keyword evidence="3 18" id="KW-0479">Metal-binding</keyword>
<evidence type="ECO:0000256" key="1">
    <source>
        <dbReference type="ARBA" id="ARBA00004496"/>
    </source>
</evidence>
<evidence type="ECO:0000256" key="5">
    <source>
        <dbReference type="ARBA" id="ARBA00022741"/>
    </source>
</evidence>
<keyword evidence="7 18" id="KW-0228">DNA excision</keyword>
<dbReference type="Gene3D" id="1.20.1580.10">
    <property type="entry name" value="ABC transporter ATPase like domain"/>
    <property type="match status" value="2"/>
</dbReference>
<dbReference type="SUPFAM" id="SSF52540">
    <property type="entry name" value="P-loop containing nucleoside triphosphate hydrolases"/>
    <property type="match status" value="2"/>
</dbReference>
<comment type="caution">
    <text evidence="18">Lacks conserved residue(s) required for the propagation of feature annotation.</text>
</comment>
<keyword evidence="12 18" id="KW-0238">DNA-binding</keyword>
<dbReference type="PROSITE" id="PS50893">
    <property type="entry name" value="ABC_TRANSPORTER_2"/>
    <property type="match status" value="1"/>
</dbReference>
<dbReference type="GO" id="GO:0006289">
    <property type="term" value="P:nucleotide-excision repair"/>
    <property type="evidence" value="ECO:0007669"/>
    <property type="project" value="UniProtKB-UniRule"/>
</dbReference>
<evidence type="ECO:0000256" key="3">
    <source>
        <dbReference type="ARBA" id="ARBA00022723"/>
    </source>
</evidence>
<dbReference type="InterPro" id="IPR041552">
    <property type="entry name" value="UvrA_DNA-bd"/>
</dbReference>
<dbReference type="InterPro" id="IPR003439">
    <property type="entry name" value="ABC_transporter-like_ATP-bd"/>
</dbReference>
<keyword evidence="9 18" id="KW-0862">Zinc</keyword>
<dbReference type="GO" id="GO:0009380">
    <property type="term" value="C:excinuclease repair complex"/>
    <property type="evidence" value="ECO:0007669"/>
    <property type="project" value="InterPro"/>
</dbReference>
<comment type="subunit">
    <text evidence="18">Forms a heterotetramer with UvrB during the search for lesions.</text>
</comment>
<dbReference type="NCBIfam" id="NF001503">
    <property type="entry name" value="PRK00349.1"/>
    <property type="match status" value="1"/>
</dbReference>
<gene>
    <name evidence="18" type="primary">uvrA</name>
    <name evidence="20" type="ORF">BMAGN_0846</name>
</gene>
<dbReference type="InterPro" id="IPR013815">
    <property type="entry name" value="ATP_grasp_subdomain_1"/>
</dbReference>
<dbReference type="EMBL" id="JGZB01000006">
    <property type="protein sequence ID" value="KFI67857.1"/>
    <property type="molecule type" value="Genomic_DNA"/>
</dbReference>
<dbReference type="PROSITE" id="PS00211">
    <property type="entry name" value="ABC_TRANSPORTER_1"/>
    <property type="match status" value="2"/>
</dbReference>
<evidence type="ECO:0000256" key="16">
    <source>
        <dbReference type="ARBA" id="ARBA00039316"/>
    </source>
</evidence>
<name>A0A087BA07_9BIFI</name>
<dbReference type="Gene3D" id="3.40.50.300">
    <property type="entry name" value="P-loop containing nucleotide triphosphate hydrolases"/>
    <property type="match status" value="2"/>
</dbReference>
<comment type="subcellular location">
    <subcellularLocation>
        <location evidence="1 18">Cytoplasm</location>
    </subcellularLocation>
</comment>
<evidence type="ECO:0000259" key="19">
    <source>
        <dbReference type="PROSITE" id="PS50893"/>
    </source>
</evidence>
<dbReference type="Proteomes" id="UP000029052">
    <property type="component" value="Unassembled WGS sequence"/>
</dbReference>
<keyword evidence="13 18" id="KW-0234">DNA repair</keyword>
<comment type="similarity">
    <text evidence="15 18">Belongs to the ABC transporter superfamily. UvrA family.</text>
</comment>
<dbReference type="PANTHER" id="PTHR43152">
    <property type="entry name" value="UVRABC SYSTEM PROTEIN A"/>
    <property type="match status" value="1"/>
</dbReference>
<dbReference type="PANTHER" id="PTHR43152:SF3">
    <property type="entry name" value="UVRABC SYSTEM PROTEIN A"/>
    <property type="match status" value="1"/>
</dbReference>
<reference evidence="20 21" key="1">
    <citation type="submission" date="2014-03" db="EMBL/GenBank/DDBJ databases">
        <title>Genomics of Bifidobacteria.</title>
        <authorList>
            <person name="Ventura M."/>
            <person name="Milani C."/>
            <person name="Lugli G.A."/>
        </authorList>
    </citation>
    <scope>NUCLEOTIDE SEQUENCE [LARGE SCALE GENOMIC DNA]</scope>
    <source>
        <strain evidence="20 21">LMG 11591</strain>
    </source>
</reference>
<keyword evidence="2 18" id="KW-0963">Cytoplasm</keyword>
<keyword evidence="5 18" id="KW-0547">Nucleotide-binding</keyword>
<dbReference type="InterPro" id="IPR027417">
    <property type="entry name" value="P-loop_NTPase"/>
</dbReference>
<evidence type="ECO:0000256" key="9">
    <source>
        <dbReference type="ARBA" id="ARBA00022833"/>
    </source>
</evidence>
<dbReference type="GO" id="GO:0016887">
    <property type="term" value="F:ATP hydrolysis activity"/>
    <property type="evidence" value="ECO:0007669"/>
    <property type="project" value="InterPro"/>
</dbReference>
<dbReference type="FunFam" id="1.20.1580.10:FF:000002">
    <property type="entry name" value="UvrABC system protein A"/>
    <property type="match status" value="1"/>
</dbReference>
<dbReference type="GO" id="GO:0003677">
    <property type="term" value="F:DNA binding"/>
    <property type="evidence" value="ECO:0007669"/>
    <property type="project" value="UniProtKB-UniRule"/>
</dbReference>
<dbReference type="GO" id="GO:0005737">
    <property type="term" value="C:cytoplasm"/>
    <property type="evidence" value="ECO:0007669"/>
    <property type="project" value="UniProtKB-SubCell"/>
</dbReference>
<evidence type="ECO:0000313" key="21">
    <source>
        <dbReference type="Proteomes" id="UP000029052"/>
    </source>
</evidence>
<accession>A0A087BA07</accession>
<keyword evidence="10 18" id="KW-0067">ATP-binding</keyword>
<dbReference type="FunFam" id="1.20.1580.10:FF:000001">
    <property type="entry name" value="UvrABC system protein A"/>
    <property type="match status" value="1"/>
</dbReference>
<evidence type="ECO:0000256" key="7">
    <source>
        <dbReference type="ARBA" id="ARBA00022769"/>
    </source>
</evidence>
<evidence type="ECO:0000256" key="2">
    <source>
        <dbReference type="ARBA" id="ARBA00022490"/>
    </source>
</evidence>